<reference evidence="1 2" key="1">
    <citation type="submission" date="2020-06" db="EMBL/GenBank/DDBJ databases">
        <title>Methanolobus halotolerans sp. nov., isolated from a saline lake Tus in Siberia.</title>
        <authorList>
            <person name="Shen Y."/>
            <person name="Chen S.-C."/>
            <person name="Lai M.-C."/>
            <person name="Huang H.-H."/>
            <person name="Chiu H.-H."/>
            <person name="Tang S.-L."/>
            <person name="Rogozin D.Y."/>
            <person name="Degermendzhy A.G."/>
        </authorList>
    </citation>
    <scope>NUCLEOTIDE SEQUENCE [LARGE SCALE GENOMIC DNA]</scope>
    <source>
        <strain evidence="1 2">DSM 21339</strain>
    </source>
</reference>
<dbReference type="Proteomes" id="UP000509594">
    <property type="component" value="Chromosome"/>
</dbReference>
<organism evidence="1 2">
    <name type="scientific">Methanolobus zinderi</name>
    <dbReference type="NCBI Taxonomy" id="536044"/>
    <lineage>
        <taxon>Archaea</taxon>
        <taxon>Methanobacteriati</taxon>
        <taxon>Methanobacteriota</taxon>
        <taxon>Stenosarchaea group</taxon>
        <taxon>Methanomicrobia</taxon>
        <taxon>Methanosarcinales</taxon>
        <taxon>Methanosarcinaceae</taxon>
        <taxon>Methanolobus</taxon>
    </lineage>
</organism>
<evidence type="ECO:0000313" key="1">
    <source>
        <dbReference type="EMBL" id="QLC50232.1"/>
    </source>
</evidence>
<sequence>METIIRKPDSLEITKDGKHCTIIGDVEDVSDEYILTLAEWATNLWDYDRISMWKKSDSMEPGYFIRNSEKGKYKLHVLDHEQLEDLFGASHKDSPKRLHDWEKKELVAYVDWLINK</sequence>
<accession>A0A7D5E6U1</accession>
<protein>
    <submittedName>
        <fullName evidence="1">Uncharacterized protein</fullName>
    </submittedName>
</protein>
<proteinExistence type="predicted"/>
<evidence type="ECO:0000313" key="2">
    <source>
        <dbReference type="Proteomes" id="UP000509594"/>
    </source>
</evidence>
<dbReference type="AlphaFoldDB" id="A0A7D5E6U1"/>
<keyword evidence="2" id="KW-1185">Reference proteome</keyword>
<dbReference type="EMBL" id="CP058215">
    <property type="protein sequence ID" value="QLC50232.1"/>
    <property type="molecule type" value="Genomic_DNA"/>
</dbReference>
<dbReference type="OrthoDB" id="124249at2157"/>
<dbReference type="RefSeq" id="WP_176965288.1">
    <property type="nucleotide sequence ID" value="NZ_CP058215.1"/>
</dbReference>
<dbReference type="GeneID" id="55821660"/>
<dbReference type="KEGG" id="mzi:HWN40_08255"/>
<name>A0A7D5E6U1_9EURY</name>
<gene>
    <name evidence="1" type="ORF">HWN40_08255</name>
</gene>